<organism evidence="1 2">
    <name type="scientific">Romanomermis culicivorax</name>
    <name type="common">Nematode worm</name>
    <dbReference type="NCBI Taxonomy" id="13658"/>
    <lineage>
        <taxon>Eukaryota</taxon>
        <taxon>Metazoa</taxon>
        <taxon>Ecdysozoa</taxon>
        <taxon>Nematoda</taxon>
        <taxon>Enoplea</taxon>
        <taxon>Dorylaimia</taxon>
        <taxon>Mermithida</taxon>
        <taxon>Mermithoidea</taxon>
        <taxon>Mermithidae</taxon>
        <taxon>Romanomermis</taxon>
    </lineage>
</organism>
<sequence length="114" mass="13388">MKTLIKRQRGVGSINMKGDADAYTQSTEEFDQHYFLMLVTSGLFDWLAISIQLNGRGTWLLWLNIHHYGQWPLGVNRLRCRLCNNQSSLNCWRLLWCHDCCNQSWHQYIGDLIA</sequence>
<evidence type="ECO:0000313" key="2">
    <source>
        <dbReference type="WBParaSite" id="nRc.2.0.1.t09434-RA"/>
    </source>
</evidence>
<keyword evidence="1" id="KW-1185">Reference proteome</keyword>
<name>A0A915I7Y3_ROMCU</name>
<proteinExistence type="predicted"/>
<dbReference type="AlphaFoldDB" id="A0A915I7Y3"/>
<dbReference type="Proteomes" id="UP000887565">
    <property type="component" value="Unplaced"/>
</dbReference>
<accession>A0A915I7Y3</accession>
<protein>
    <submittedName>
        <fullName evidence="2">Uncharacterized protein</fullName>
    </submittedName>
</protein>
<dbReference type="WBParaSite" id="nRc.2.0.1.t09434-RA">
    <property type="protein sequence ID" value="nRc.2.0.1.t09434-RA"/>
    <property type="gene ID" value="nRc.2.0.1.g09434"/>
</dbReference>
<reference evidence="2" key="1">
    <citation type="submission" date="2022-11" db="UniProtKB">
        <authorList>
            <consortium name="WormBaseParasite"/>
        </authorList>
    </citation>
    <scope>IDENTIFICATION</scope>
</reference>
<evidence type="ECO:0000313" key="1">
    <source>
        <dbReference type="Proteomes" id="UP000887565"/>
    </source>
</evidence>